<feature type="domain" description="C-type lectin" evidence="4">
    <location>
        <begin position="105"/>
        <end position="210"/>
    </location>
</feature>
<reference evidence="5" key="1">
    <citation type="submission" date="2020-11" db="EMBL/GenBank/DDBJ databases">
        <title>Gallus gallus (Chicken) genome, bGalGal1, GRCg7b, maternal haplotype autosomes + Z &amp; W.</title>
        <authorList>
            <person name="Warren W."/>
            <person name="Formenti G."/>
            <person name="Fedrigo O."/>
            <person name="Haase B."/>
            <person name="Mountcastle J."/>
            <person name="Balacco J."/>
            <person name="Tracey A."/>
            <person name="Schneider V."/>
            <person name="Okimoto R."/>
            <person name="Cheng H."/>
            <person name="Hawken R."/>
            <person name="Howe K."/>
            <person name="Jarvis E.D."/>
        </authorList>
    </citation>
    <scope>NUCLEOTIDE SEQUENCE [LARGE SCALE GENOMIC DNA]</scope>
    <source>
        <strain evidence="5">Broiler</strain>
    </source>
</reference>
<dbReference type="SUPFAM" id="SSF56436">
    <property type="entry name" value="C-type lectin-like"/>
    <property type="match status" value="1"/>
</dbReference>
<dbReference type="AlphaFoldDB" id="A0A8V0XEX5"/>
<reference evidence="5" key="3">
    <citation type="submission" date="2025-09" db="UniProtKB">
        <authorList>
            <consortium name="Ensembl"/>
        </authorList>
    </citation>
    <scope>IDENTIFICATION</scope>
    <source>
        <strain evidence="5">broiler</strain>
    </source>
</reference>
<dbReference type="PROSITE" id="PS50041">
    <property type="entry name" value="C_TYPE_LECTIN_2"/>
    <property type="match status" value="1"/>
</dbReference>
<dbReference type="Proteomes" id="UP000000539">
    <property type="component" value="Chromosome 16"/>
</dbReference>
<evidence type="ECO:0000313" key="5">
    <source>
        <dbReference type="Ensembl" id="ENSGALP00010004205.1"/>
    </source>
</evidence>
<organism evidence="5 6">
    <name type="scientific">Gallus gallus</name>
    <name type="common">Chicken</name>
    <dbReference type="NCBI Taxonomy" id="9031"/>
    <lineage>
        <taxon>Eukaryota</taxon>
        <taxon>Metazoa</taxon>
        <taxon>Chordata</taxon>
        <taxon>Craniata</taxon>
        <taxon>Vertebrata</taxon>
        <taxon>Euteleostomi</taxon>
        <taxon>Archelosauria</taxon>
        <taxon>Archosauria</taxon>
        <taxon>Dinosauria</taxon>
        <taxon>Saurischia</taxon>
        <taxon>Theropoda</taxon>
        <taxon>Coelurosauria</taxon>
        <taxon>Aves</taxon>
        <taxon>Neognathae</taxon>
        <taxon>Galloanserae</taxon>
        <taxon>Galliformes</taxon>
        <taxon>Phasianidae</taxon>
        <taxon>Phasianinae</taxon>
        <taxon>Gallus</taxon>
    </lineage>
</organism>
<dbReference type="GeneTree" id="ENSGT00940000163123"/>
<dbReference type="Gene3D" id="3.10.100.10">
    <property type="entry name" value="Mannose-Binding Protein A, subunit A"/>
    <property type="match status" value="1"/>
</dbReference>
<keyword evidence="6" id="KW-1185">Reference proteome</keyword>
<evidence type="ECO:0000256" key="2">
    <source>
        <dbReference type="ARBA" id="ARBA00022734"/>
    </source>
</evidence>
<sequence length="218" mass="24457">MDEEITYADLRHPTGSLPPAKRQRGKGCSVWWVLTAGLVWGLCPKVFQKTTPPPSAARHCPETNGRNGTELCKNTSIEQYFCQSKLSSSAAPAACLLCPQFWRLLGDRCYGLSTEKENWTQAKMKCENLQSQLAVLRKKAEKDHLQKMAGAEPVWIGLEVSTNQLKWVDNSSYNSTEFDNLPVMENGCGTFKNTKVEGDVCSGEHKWVCQKEPLRLYP</sequence>
<dbReference type="InterPro" id="IPR016187">
    <property type="entry name" value="CTDL_fold"/>
</dbReference>
<evidence type="ECO:0000259" key="4">
    <source>
        <dbReference type="PROSITE" id="PS50041"/>
    </source>
</evidence>
<reference evidence="5" key="2">
    <citation type="submission" date="2025-08" db="UniProtKB">
        <authorList>
            <consortium name="Ensembl"/>
        </authorList>
    </citation>
    <scope>IDENTIFICATION</scope>
    <source>
        <strain evidence="5">broiler</strain>
    </source>
</reference>
<feature type="region of interest" description="Disordered" evidence="3">
    <location>
        <begin position="1"/>
        <end position="23"/>
    </location>
</feature>
<dbReference type="Pfam" id="PF00059">
    <property type="entry name" value="Lectin_C"/>
    <property type="match status" value="1"/>
</dbReference>
<dbReference type="PANTHER" id="PTHR46746">
    <property type="entry name" value="KILLER CELL LECTIN-LIKE RECEPTOR SUBFAMILY F MEMBER 2"/>
    <property type="match status" value="1"/>
</dbReference>
<evidence type="ECO:0000313" key="6">
    <source>
        <dbReference type="Proteomes" id="UP000000539"/>
    </source>
</evidence>
<protein>
    <submittedName>
        <fullName evidence="5">C-type lectin like 2, MHCB region</fullName>
    </submittedName>
</protein>
<keyword evidence="2" id="KW-0430">Lectin</keyword>
<gene>
    <name evidence="5" type="primary">BLEC2</name>
</gene>
<dbReference type="GO" id="GO:0030246">
    <property type="term" value="F:carbohydrate binding"/>
    <property type="evidence" value="ECO:0007669"/>
    <property type="project" value="UniProtKB-KW"/>
</dbReference>
<dbReference type="PANTHER" id="PTHR46746:SF3">
    <property type="entry name" value="C-TYPE LECTIN DOMAIN-CONTAINING PROTEIN-RELATED"/>
    <property type="match status" value="1"/>
</dbReference>
<name>A0A8V0XEX5_CHICK</name>
<dbReference type="OrthoDB" id="538816at2759"/>
<dbReference type="GO" id="GO:0016020">
    <property type="term" value="C:membrane"/>
    <property type="evidence" value="ECO:0007669"/>
    <property type="project" value="UniProtKB-SubCell"/>
</dbReference>
<dbReference type="Ensembl" id="ENSGALT00010006890.1">
    <property type="protein sequence ID" value="ENSGALP00010004205.1"/>
    <property type="gene ID" value="ENSGALG00010002960.1"/>
</dbReference>
<proteinExistence type="predicted"/>
<dbReference type="InterPro" id="IPR033992">
    <property type="entry name" value="NKR-like_CTLD"/>
</dbReference>
<dbReference type="SMART" id="SM00034">
    <property type="entry name" value="CLECT"/>
    <property type="match status" value="1"/>
</dbReference>
<dbReference type="InterPro" id="IPR016186">
    <property type="entry name" value="C-type_lectin-like/link_sf"/>
</dbReference>
<dbReference type="InterPro" id="IPR051379">
    <property type="entry name" value="C-type_Lectin_Receptor_IMM"/>
</dbReference>
<dbReference type="InterPro" id="IPR001304">
    <property type="entry name" value="C-type_lectin-like"/>
</dbReference>
<comment type="subcellular location">
    <subcellularLocation>
        <location evidence="1">Membrane</location>
        <topology evidence="1">Single-pass membrane protein</topology>
    </subcellularLocation>
</comment>
<accession>A0A8V0XEX5</accession>
<evidence type="ECO:0000256" key="1">
    <source>
        <dbReference type="ARBA" id="ARBA00004167"/>
    </source>
</evidence>
<dbReference type="CDD" id="cd03593">
    <property type="entry name" value="CLECT_NK_receptors_like"/>
    <property type="match status" value="1"/>
</dbReference>
<evidence type="ECO:0000256" key="3">
    <source>
        <dbReference type="SAM" id="MobiDB-lite"/>
    </source>
</evidence>